<dbReference type="AlphaFoldDB" id="A0A9P8AK32"/>
<evidence type="ECO:0000256" key="4">
    <source>
        <dbReference type="PROSITE-ProRule" id="PRU00094"/>
    </source>
</evidence>
<organism evidence="7 8">
    <name type="scientific">Scheffersomyces spartinae</name>
    <dbReference type="NCBI Taxonomy" id="45513"/>
    <lineage>
        <taxon>Eukaryota</taxon>
        <taxon>Fungi</taxon>
        <taxon>Dikarya</taxon>
        <taxon>Ascomycota</taxon>
        <taxon>Saccharomycotina</taxon>
        <taxon>Pichiomycetes</taxon>
        <taxon>Debaryomycetaceae</taxon>
        <taxon>Scheffersomyces</taxon>
    </lineage>
</organism>
<evidence type="ECO:0000313" key="8">
    <source>
        <dbReference type="Proteomes" id="UP000790833"/>
    </source>
</evidence>
<dbReference type="SMART" id="SM00401">
    <property type="entry name" value="ZnF_GATA"/>
    <property type="match status" value="1"/>
</dbReference>
<dbReference type="RefSeq" id="XP_043051012.1">
    <property type="nucleotide sequence ID" value="XM_043193960.1"/>
</dbReference>
<dbReference type="PROSITE" id="PS50114">
    <property type="entry name" value="GATA_ZN_FINGER_2"/>
    <property type="match status" value="1"/>
</dbReference>
<evidence type="ECO:0000256" key="2">
    <source>
        <dbReference type="ARBA" id="ARBA00022771"/>
    </source>
</evidence>
<evidence type="ECO:0000313" key="7">
    <source>
        <dbReference type="EMBL" id="KAG7195467.1"/>
    </source>
</evidence>
<dbReference type="PROSITE" id="PS00344">
    <property type="entry name" value="GATA_ZN_FINGER_1"/>
    <property type="match status" value="1"/>
</dbReference>
<dbReference type="Gene3D" id="3.30.50.10">
    <property type="entry name" value="Erythroid Transcription Factor GATA-1, subunit A"/>
    <property type="match status" value="1"/>
</dbReference>
<dbReference type="GO" id="GO:0008270">
    <property type="term" value="F:zinc ion binding"/>
    <property type="evidence" value="ECO:0007669"/>
    <property type="project" value="UniProtKB-KW"/>
</dbReference>
<dbReference type="EMBL" id="JAHMUF010000003">
    <property type="protein sequence ID" value="KAG7195467.1"/>
    <property type="molecule type" value="Genomic_DNA"/>
</dbReference>
<gene>
    <name evidence="7" type="ORF">KQ657_003229</name>
</gene>
<dbReference type="GO" id="GO:0006355">
    <property type="term" value="P:regulation of DNA-templated transcription"/>
    <property type="evidence" value="ECO:0007669"/>
    <property type="project" value="InterPro"/>
</dbReference>
<name>A0A9P8AK32_9ASCO</name>
<keyword evidence="1" id="KW-0479">Metal-binding</keyword>
<feature type="domain" description="GATA-type" evidence="6">
    <location>
        <begin position="337"/>
        <end position="366"/>
    </location>
</feature>
<dbReference type="Proteomes" id="UP000790833">
    <property type="component" value="Unassembled WGS sequence"/>
</dbReference>
<evidence type="ECO:0000256" key="5">
    <source>
        <dbReference type="SAM" id="Coils"/>
    </source>
</evidence>
<dbReference type="CDD" id="cd00202">
    <property type="entry name" value="ZnF_GATA"/>
    <property type="match status" value="1"/>
</dbReference>
<dbReference type="InterPro" id="IPR000679">
    <property type="entry name" value="Znf_GATA"/>
</dbReference>
<evidence type="ECO:0000259" key="6">
    <source>
        <dbReference type="PROSITE" id="PS50114"/>
    </source>
</evidence>
<keyword evidence="8" id="KW-1185">Reference proteome</keyword>
<comment type="caution">
    <text evidence="7">The sequence shown here is derived from an EMBL/GenBank/DDBJ whole genome shotgun (WGS) entry which is preliminary data.</text>
</comment>
<dbReference type="OrthoDB" id="2162994at2759"/>
<dbReference type="PANTHER" id="PTHR45658:SF18">
    <property type="entry name" value="PROTEIN GAT2"/>
    <property type="match status" value="1"/>
</dbReference>
<proteinExistence type="predicted"/>
<dbReference type="PANTHER" id="PTHR45658">
    <property type="entry name" value="GATA TRANSCRIPTION FACTOR"/>
    <property type="match status" value="1"/>
</dbReference>
<protein>
    <recommendedName>
        <fullName evidence="6">GATA-type domain-containing protein</fullName>
    </recommendedName>
</protein>
<dbReference type="SUPFAM" id="SSF57716">
    <property type="entry name" value="Glucocorticoid receptor-like (DNA-binding domain)"/>
    <property type="match status" value="1"/>
</dbReference>
<evidence type="ECO:0000256" key="1">
    <source>
        <dbReference type="ARBA" id="ARBA00022723"/>
    </source>
</evidence>
<keyword evidence="3" id="KW-0862">Zinc</keyword>
<feature type="coiled-coil region" evidence="5">
    <location>
        <begin position="235"/>
        <end position="265"/>
    </location>
</feature>
<dbReference type="GO" id="GO:0043565">
    <property type="term" value="F:sequence-specific DNA binding"/>
    <property type="evidence" value="ECO:0007669"/>
    <property type="project" value="InterPro"/>
</dbReference>
<keyword evidence="2 4" id="KW-0863">Zinc-finger</keyword>
<dbReference type="InterPro" id="IPR013088">
    <property type="entry name" value="Znf_NHR/GATA"/>
</dbReference>
<evidence type="ECO:0000256" key="3">
    <source>
        <dbReference type="ARBA" id="ARBA00022833"/>
    </source>
</evidence>
<keyword evidence="5" id="KW-0175">Coiled coil</keyword>
<dbReference type="InterPro" id="IPR051140">
    <property type="entry name" value="GATA_TF"/>
</dbReference>
<sequence>MSENTIATLEANYENKLPSFSSLVLSFSSGSDSSSDHSIRKDVLTKSNLYGRSASTTPLTLQAPHTMSIGSLNSVYFDGKSPFKKVALTDIVNASRTPLECKFPMTAFSLSPNYSVTPVQQQRSGTEIDPLHCNTSSLSEIIRITPKGPIDFDGSLKTFPKRTGFVRNDYSDTFKQLMTSLDGVGVFQERVQRVIGKSDCSNLYPNTTRFDESSFANVLFNEITMENIDNTLSSLQEALKVCHRLKSERIKYEQESKQKENARRLSSLIELRSPIRLKVKKTKHNHPNRRNSALDIPGLDVIPLTVNRVKVEDWEKYNLQQQGGLNVELSIKRKVVCLHCGIKSTPEWRKGPDGNRSLCNACGLFFTKLVKKHGNDSAARILRERKEENRILDRRV</sequence>
<accession>A0A9P8AK32</accession>
<dbReference type="Pfam" id="PF00320">
    <property type="entry name" value="GATA"/>
    <property type="match status" value="1"/>
</dbReference>
<reference evidence="7" key="1">
    <citation type="submission" date="2021-03" db="EMBL/GenBank/DDBJ databases">
        <authorList>
            <person name="Palmer J.M."/>
        </authorList>
    </citation>
    <scope>NUCLEOTIDE SEQUENCE</scope>
    <source>
        <strain evidence="7">ARV_011</strain>
    </source>
</reference>
<dbReference type="GeneID" id="66116603"/>